<dbReference type="Gene3D" id="2.60.200.20">
    <property type="match status" value="1"/>
</dbReference>
<feature type="region of interest" description="Disordered" evidence="8">
    <location>
        <begin position="550"/>
        <end position="652"/>
    </location>
</feature>
<evidence type="ECO:0000313" key="11">
    <source>
        <dbReference type="Proteomes" id="UP000807716"/>
    </source>
</evidence>
<feature type="compositionally biased region" description="Polar residues" evidence="8">
    <location>
        <begin position="495"/>
        <end position="511"/>
    </location>
</feature>
<dbReference type="InterPro" id="IPR032429">
    <property type="entry name" value="Nibrin_BRCT2"/>
</dbReference>
<evidence type="ECO:0000256" key="8">
    <source>
        <dbReference type="SAM" id="MobiDB-lite"/>
    </source>
</evidence>
<dbReference type="Pfam" id="PF00498">
    <property type="entry name" value="FHA"/>
    <property type="match status" value="1"/>
</dbReference>
<keyword evidence="3" id="KW-0158">Chromosome</keyword>
<protein>
    <recommendedName>
        <fullName evidence="9">FHA domain-containing protein</fullName>
    </recommendedName>
</protein>
<dbReference type="Proteomes" id="UP000807716">
    <property type="component" value="Unassembled WGS sequence"/>
</dbReference>
<evidence type="ECO:0000313" key="10">
    <source>
        <dbReference type="EMBL" id="KAG0250319.1"/>
    </source>
</evidence>
<dbReference type="Gene3D" id="3.40.50.10980">
    <property type="entry name" value="Nibrin, BRCT2 domain"/>
    <property type="match status" value="1"/>
</dbReference>
<accession>A0A9P6TWK9</accession>
<dbReference type="SMART" id="SM00240">
    <property type="entry name" value="FHA"/>
    <property type="match status" value="1"/>
</dbReference>
<evidence type="ECO:0000256" key="5">
    <source>
        <dbReference type="ARBA" id="ARBA00023204"/>
    </source>
</evidence>
<evidence type="ECO:0000256" key="4">
    <source>
        <dbReference type="ARBA" id="ARBA00022763"/>
    </source>
</evidence>
<dbReference type="Pfam" id="PF16508">
    <property type="entry name" value="NIBRIN_BRCT_II"/>
    <property type="match status" value="1"/>
</dbReference>
<name>A0A9P6TWK9_9FUNG</name>
<dbReference type="AlphaFoldDB" id="A0A9P6TWK9"/>
<feature type="region of interest" description="Disordered" evidence="8">
    <location>
        <begin position="982"/>
        <end position="1001"/>
    </location>
</feature>
<dbReference type="InterPro" id="IPR036420">
    <property type="entry name" value="BRCT_dom_sf"/>
</dbReference>
<proteinExistence type="inferred from homology"/>
<dbReference type="EMBL" id="JAAAJB010000874">
    <property type="protein sequence ID" value="KAG0250319.1"/>
    <property type="molecule type" value="Genomic_DNA"/>
</dbReference>
<dbReference type="GO" id="GO:0000724">
    <property type="term" value="P:double-strand break repair via homologous recombination"/>
    <property type="evidence" value="ECO:0007669"/>
    <property type="project" value="TreeGrafter"/>
</dbReference>
<dbReference type="PROSITE" id="PS50006">
    <property type="entry name" value="FHA_DOMAIN"/>
    <property type="match status" value="1"/>
</dbReference>
<feature type="compositionally biased region" description="Polar residues" evidence="8">
    <location>
        <begin position="903"/>
        <end position="913"/>
    </location>
</feature>
<feature type="compositionally biased region" description="Polar residues" evidence="8">
    <location>
        <begin position="822"/>
        <end position="842"/>
    </location>
</feature>
<evidence type="ECO:0000256" key="2">
    <source>
        <dbReference type="ARBA" id="ARBA00004286"/>
    </source>
</evidence>
<dbReference type="InterPro" id="IPR000253">
    <property type="entry name" value="FHA_dom"/>
</dbReference>
<dbReference type="PANTHER" id="PTHR12162">
    <property type="entry name" value="NIBRIN-RELATED"/>
    <property type="match status" value="1"/>
</dbReference>
<comment type="subcellular location">
    <subcellularLocation>
        <location evidence="2">Chromosome</location>
    </subcellularLocation>
    <subcellularLocation>
        <location evidence="1">Nucleus</location>
    </subcellularLocation>
</comment>
<feature type="region of interest" description="Disordered" evidence="8">
    <location>
        <begin position="876"/>
        <end position="958"/>
    </location>
</feature>
<feature type="domain" description="FHA" evidence="9">
    <location>
        <begin position="27"/>
        <end position="81"/>
    </location>
</feature>
<feature type="compositionally biased region" description="Polar residues" evidence="8">
    <location>
        <begin position="553"/>
        <end position="568"/>
    </location>
</feature>
<evidence type="ECO:0000256" key="7">
    <source>
        <dbReference type="ARBA" id="ARBA00044757"/>
    </source>
</evidence>
<keyword evidence="6" id="KW-0539">Nucleus</keyword>
<comment type="similarity">
    <text evidence="7">Belongs to the Nibrin family.</text>
</comment>
<dbReference type="GO" id="GO:0005694">
    <property type="term" value="C:chromosome"/>
    <property type="evidence" value="ECO:0007669"/>
    <property type="project" value="UniProtKB-SubCell"/>
</dbReference>
<dbReference type="InterPro" id="IPR043014">
    <property type="entry name" value="Nibrin_BRCT2_sf"/>
</dbReference>
<evidence type="ECO:0000256" key="3">
    <source>
        <dbReference type="ARBA" id="ARBA00022454"/>
    </source>
</evidence>
<feature type="region of interest" description="Disordered" evidence="8">
    <location>
        <begin position="714"/>
        <end position="777"/>
    </location>
</feature>
<comment type="caution">
    <text evidence="10">The sequence shown here is derived from an EMBL/GenBank/DDBJ whole genome shotgun (WGS) entry which is preliminary data.</text>
</comment>
<evidence type="ECO:0000256" key="6">
    <source>
        <dbReference type="ARBA" id="ARBA00023242"/>
    </source>
</evidence>
<dbReference type="InterPro" id="IPR008984">
    <property type="entry name" value="SMAD_FHA_dom_sf"/>
</dbReference>
<feature type="compositionally biased region" description="Low complexity" evidence="8">
    <location>
        <begin position="569"/>
        <end position="604"/>
    </location>
</feature>
<dbReference type="GO" id="GO:0003684">
    <property type="term" value="F:damaged DNA binding"/>
    <property type="evidence" value="ECO:0007669"/>
    <property type="project" value="TreeGrafter"/>
</dbReference>
<dbReference type="OrthoDB" id="552194at2759"/>
<keyword evidence="11" id="KW-1185">Reference proteome</keyword>
<gene>
    <name evidence="10" type="ORF">DFQ27_009469</name>
</gene>
<feature type="compositionally biased region" description="Gly residues" evidence="8">
    <location>
        <begin position="633"/>
        <end position="644"/>
    </location>
</feature>
<evidence type="ECO:0000259" key="9">
    <source>
        <dbReference type="PROSITE" id="PS50006"/>
    </source>
</evidence>
<sequence>MWFIEGQVTRRGREVNVRTWLKPGTTLTLGRQDNDPDVLCVGTDVNVSRRHVALTTTRTAPSTLTIRDLSQNGVFLDGVRIKRQEETPVQITNIQPLRPGVWGSAKTIALSQIETEDQEQRSTVAGSGYGGSVEMTIGNMKFKLERVDFSVAFAGMSSSEKVEASQLAADMDIKVEPKEWVPGISTHLLMSSSSSPRAEQFRLSEKVYQALAQGGHIITMAWLRTYRDALLASTKTRYELLDPPLELSYLPKDFKSLTEVSGIHWSPNFKRKSLFDHLIFVLLSQDAKASKWEACIQSAGGAVVKEDPMNVTAVIRRCLIQDKKEPVFIKPTSDESFVHISRSVEPVLKEMGYRWVETREIGMAILAVSTDQFCNPKYQGALPTLDDRLTNASSLPTFSTLDHRHSSLMQPLPEESATISIDEEQSGMLTRKQTVVVKEEEEALLPSLGFDDFFAPRRGKTSFGAAANSSTSSSASTTKNSPLSTAAPVPATRPALQQQPAPTTVTASAKSTVGARDTTKKRRRLDMFLDDDDDIIIMDPGLQVPTALVPEKGQQQRLPTVARVNSNTASPTSDGSSARSSPGSGSAVTITAPAMAATTTTTGASNRPIMLDSDDDFDFGLPSKRRRAKKDGGSGGTPQEGGSGRDSASSSVAVVVSEATAAASLHALGADDDLNDRDKSIGGADEEETTDDMKLAVMTDTKGLKRRKILLAEVDSPPSKSSDMFDDLGEGEEEIVKDKQSKTVSAPTTKKGQSSLAGSTATAATTASGRRKLGPVQQDISTYHIEDRIHHQRELDKYEHQEAALAQRREMDRLAKEYERATSVQPKTTMVTTQKSRSSDAVTSAAEAGKKQPTTLMTVVFSDRLLDKGKRRKLLTQDDIKQEEEEEEGEHPHSATFDAMASPSHSSTMQQRVTRVGEQVASLSLRGQRGEVAGEEGGGGGHPEWPERWKKMPNFKARPPVDPVLVEKWKGRPNFKAFRRTTMPGIPMINGPHVPLTASQR</sequence>
<feature type="region of interest" description="Disordered" evidence="8">
    <location>
        <begin position="665"/>
        <end position="693"/>
    </location>
</feature>
<evidence type="ECO:0000256" key="1">
    <source>
        <dbReference type="ARBA" id="ARBA00004123"/>
    </source>
</evidence>
<feature type="compositionally biased region" description="Low complexity" evidence="8">
    <location>
        <begin position="463"/>
        <end position="481"/>
    </location>
</feature>
<feature type="compositionally biased region" description="Acidic residues" evidence="8">
    <location>
        <begin position="724"/>
        <end position="733"/>
    </location>
</feature>
<feature type="region of interest" description="Disordered" evidence="8">
    <location>
        <begin position="463"/>
        <end position="518"/>
    </location>
</feature>
<dbReference type="GO" id="GO:0007095">
    <property type="term" value="P:mitotic G2 DNA damage checkpoint signaling"/>
    <property type="evidence" value="ECO:0007669"/>
    <property type="project" value="InterPro"/>
</dbReference>
<dbReference type="SUPFAM" id="SSF49879">
    <property type="entry name" value="SMAD/FHA domain"/>
    <property type="match status" value="1"/>
</dbReference>
<feature type="compositionally biased region" description="Polar residues" evidence="8">
    <location>
        <begin position="742"/>
        <end position="753"/>
    </location>
</feature>
<feature type="region of interest" description="Disordered" evidence="8">
    <location>
        <begin position="820"/>
        <end position="849"/>
    </location>
</feature>
<dbReference type="Gene3D" id="3.40.50.10190">
    <property type="entry name" value="BRCT domain"/>
    <property type="match status" value="1"/>
</dbReference>
<reference evidence="10" key="1">
    <citation type="journal article" date="2020" name="Fungal Divers.">
        <title>Resolving the Mortierellaceae phylogeny through synthesis of multi-gene phylogenetics and phylogenomics.</title>
        <authorList>
            <person name="Vandepol N."/>
            <person name="Liber J."/>
            <person name="Desiro A."/>
            <person name="Na H."/>
            <person name="Kennedy M."/>
            <person name="Barry K."/>
            <person name="Grigoriev I.V."/>
            <person name="Miller A.N."/>
            <person name="O'Donnell K."/>
            <person name="Stajich J.E."/>
            <person name="Bonito G."/>
        </authorList>
    </citation>
    <scope>NUCLEOTIDE SEQUENCE</scope>
    <source>
        <strain evidence="10">BC1065</strain>
    </source>
</reference>
<keyword evidence="5" id="KW-0234">DNA repair</keyword>
<keyword evidence="4" id="KW-0227">DNA damage</keyword>
<dbReference type="CDD" id="cd17741">
    <property type="entry name" value="BRCT_nibrin"/>
    <property type="match status" value="1"/>
</dbReference>
<dbReference type="PANTHER" id="PTHR12162:SF0">
    <property type="entry name" value="NIBRIN"/>
    <property type="match status" value="1"/>
</dbReference>
<dbReference type="GO" id="GO:0030870">
    <property type="term" value="C:Mre11 complex"/>
    <property type="evidence" value="ECO:0007669"/>
    <property type="project" value="InterPro"/>
</dbReference>
<organism evidence="10 11">
    <name type="scientific">Actinomortierella ambigua</name>
    <dbReference type="NCBI Taxonomy" id="1343610"/>
    <lineage>
        <taxon>Eukaryota</taxon>
        <taxon>Fungi</taxon>
        <taxon>Fungi incertae sedis</taxon>
        <taxon>Mucoromycota</taxon>
        <taxon>Mortierellomycotina</taxon>
        <taxon>Mortierellomycetes</taxon>
        <taxon>Mortierellales</taxon>
        <taxon>Mortierellaceae</taxon>
        <taxon>Actinomortierella</taxon>
    </lineage>
</organism>
<feature type="compositionally biased region" description="Low complexity" evidence="8">
    <location>
        <begin position="754"/>
        <end position="768"/>
    </location>
</feature>
<dbReference type="InterPro" id="IPR040227">
    <property type="entry name" value="Nibrin-rel"/>
</dbReference>